<feature type="compositionally biased region" description="Low complexity" evidence="1">
    <location>
        <begin position="1"/>
        <end position="29"/>
    </location>
</feature>
<protein>
    <submittedName>
        <fullName evidence="2">Uncharacterized protein</fullName>
    </submittedName>
</protein>
<dbReference type="Proteomes" id="UP001066276">
    <property type="component" value="Chromosome 12"/>
</dbReference>
<reference evidence="2" key="1">
    <citation type="journal article" date="2022" name="bioRxiv">
        <title>Sequencing and chromosome-scale assembly of the giantPleurodeles waltlgenome.</title>
        <authorList>
            <person name="Brown T."/>
            <person name="Elewa A."/>
            <person name="Iarovenko S."/>
            <person name="Subramanian E."/>
            <person name="Araus A.J."/>
            <person name="Petzold A."/>
            <person name="Susuki M."/>
            <person name="Suzuki K.-i.T."/>
            <person name="Hayashi T."/>
            <person name="Toyoda A."/>
            <person name="Oliveira C."/>
            <person name="Osipova E."/>
            <person name="Leigh N.D."/>
            <person name="Simon A."/>
            <person name="Yun M.H."/>
        </authorList>
    </citation>
    <scope>NUCLEOTIDE SEQUENCE</scope>
    <source>
        <strain evidence="2">20211129_DDA</strain>
        <tissue evidence="2">Liver</tissue>
    </source>
</reference>
<accession>A0AAV7L8I6</accession>
<dbReference type="AlphaFoldDB" id="A0AAV7L8I6"/>
<sequence>MAGRPATARSSHAAPAAPVVSLRLRSPPRLSDPRRGPRGRGGLQKSGPPEERPREFRYLSRAQAISAGGRIFPAPPPRCYFRRLRRGALLARARHVRSSFQTLPHRALL</sequence>
<evidence type="ECO:0000313" key="3">
    <source>
        <dbReference type="Proteomes" id="UP001066276"/>
    </source>
</evidence>
<dbReference type="EMBL" id="JANPWB010000016">
    <property type="protein sequence ID" value="KAJ1086644.1"/>
    <property type="molecule type" value="Genomic_DNA"/>
</dbReference>
<keyword evidence="3" id="KW-1185">Reference proteome</keyword>
<gene>
    <name evidence="2" type="ORF">NDU88_006760</name>
</gene>
<comment type="caution">
    <text evidence="2">The sequence shown here is derived from an EMBL/GenBank/DDBJ whole genome shotgun (WGS) entry which is preliminary data.</text>
</comment>
<evidence type="ECO:0000256" key="1">
    <source>
        <dbReference type="SAM" id="MobiDB-lite"/>
    </source>
</evidence>
<name>A0AAV7L8I6_PLEWA</name>
<organism evidence="2 3">
    <name type="scientific">Pleurodeles waltl</name>
    <name type="common">Iberian ribbed newt</name>
    <dbReference type="NCBI Taxonomy" id="8319"/>
    <lineage>
        <taxon>Eukaryota</taxon>
        <taxon>Metazoa</taxon>
        <taxon>Chordata</taxon>
        <taxon>Craniata</taxon>
        <taxon>Vertebrata</taxon>
        <taxon>Euteleostomi</taxon>
        <taxon>Amphibia</taxon>
        <taxon>Batrachia</taxon>
        <taxon>Caudata</taxon>
        <taxon>Salamandroidea</taxon>
        <taxon>Salamandridae</taxon>
        <taxon>Pleurodelinae</taxon>
        <taxon>Pleurodeles</taxon>
    </lineage>
</organism>
<evidence type="ECO:0000313" key="2">
    <source>
        <dbReference type="EMBL" id="KAJ1086644.1"/>
    </source>
</evidence>
<feature type="region of interest" description="Disordered" evidence="1">
    <location>
        <begin position="1"/>
        <end position="54"/>
    </location>
</feature>
<proteinExistence type="predicted"/>